<protein>
    <recommendedName>
        <fullName evidence="8">Carboxylesterase type B domain-containing protein</fullName>
    </recommendedName>
</protein>
<evidence type="ECO:0000256" key="5">
    <source>
        <dbReference type="ARBA" id="ARBA00023180"/>
    </source>
</evidence>
<proteinExistence type="inferred from homology"/>
<keyword evidence="10" id="KW-1185">Reference proteome</keyword>
<dbReference type="GO" id="GO:0003990">
    <property type="term" value="F:acetylcholinesterase activity"/>
    <property type="evidence" value="ECO:0007669"/>
    <property type="project" value="UniProtKB-EC"/>
</dbReference>
<dbReference type="SUPFAM" id="SSF53474">
    <property type="entry name" value="alpha/beta-Hydrolases"/>
    <property type="match status" value="6"/>
</dbReference>
<keyword evidence="3" id="KW-0378">Hydrolase</keyword>
<dbReference type="OrthoDB" id="6505985at2759"/>
<dbReference type="EMBL" id="CAJPIZ010001547">
    <property type="protein sequence ID" value="CAG2103674.1"/>
    <property type="molecule type" value="Genomic_DNA"/>
</dbReference>
<feature type="active site" description="Charge relay system" evidence="7">
    <location>
        <position position="1531"/>
    </location>
</feature>
<dbReference type="InterPro" id="IPR000997">
    <property type="entry name" value="Cholinesterase"/>
</dbReference>
<gene>
    <name evidence="9" type="ORF">OSB1V03_LOCUS3701</name>
</gene>
<evidence type="ECO:0000256" key="2">
    <source>
        <dbReference type="ARBA" id="ARBA00022487"/>
    </source>
</evidence>
<feature type="active site" description="Acyl-ester intermediate" evidence="7">
    <location>
        <position position="1297"/>
    </location>
</feature>
<dbReference type="EMBL" id="OC856122">
    <property type="protein sequence ID" value="CAD7623244.1"/>
    <property type="molecule type" value="Genomic_DNA"/>
</dbReference>
<dbReference type="Pfam" id="PF00135">
    <property type="entry name" value="COesterase"/>
    <property type="match status" value="7"/>
</dbReference>
<dbReference type="PROSITE" id="PS00122">
    <property type="entry name" value="CARBOXYLESTERASE_B_1"/>
    <property type="match status" value="5"/>
</dbReference>
<comment type="catalytic activity">
    <reaction evidence="6">
        <text>acetylcholine + H2O = choline + acetate + H(+)</text>
        <dbReference type="Rhea" id="RHEA:17561"/>
        <dbReference type="ChEBI" id="CHEBI:15354"/>
        <dbReference type="ChEBI" id="CHEBI:15355"/>
        <dbReference type="ChEBI" id="CHEBI:15377"/>
        <dbReference type="ChEBI" id="CHEBI:15378"/>
        <dbReference type="ChEBI" id="CHEBI:30089"/>
        <dbReference type="EC" id="3.1.1.7"/>
    </reaction>
</comment>
<dbReference type="PANTHER" id="PTHR43918">
    <property type="entry name" value="ACETYLCHOLINESTERASE"/>
    <property type="match status" value="1"/>
</dbReference>
<sequence>MKPRIGYNVCEERTPEIYSNIPSLRIQSPLTRCLGQSFCPFVHNKLLKEKKFNTDIDLIVGITKTEGSLLVSRVIKNPTHMTLTDFNTGVKSLESIGYYNINVPKVTEHYLKSVNTTDAVALRTAFGALFGDLILGCPTYLFAKRFAQTDKESQRVYFYELLYASNSFAKQLGCNVTTMGICHGMDIPFVFGLPLLKPDDYIPEDIYYSNVVMKMWTKFAKDGHMDADWPQLLNNDPSGAPKVHGLDPTDLRLVLKDPFHETCDDVIGVVRGRTLHVLDTNVDQFVGIPYAKPPVGKHRFAKPEPISKPFPDIIDAIKPKNTCIQVDGPLPIMPDSPFSEDCLVLNIWTTNVKELKPVMFWIYGGGLTMGSIFQVWYNGSALATKDVVVVSVNYRLGPFGFLYGDREDAPGNVGFYDQLLALKWVRENIHSFGGDRDQITIFGESAGSWSVSAHILSPLSKGMFQRAIMESGATMYNKDRIALNKTEAILQSKAIAKQLKCNETEDWIQCLRRADARDILKYSVTFATYPVFGTEFLPIPTQQAFKENKFNMDIDLIAGITHNEGSMFIKFLTKDPTHITLIEFQNGVKALDAFGFHNVNVQKVTEHYLKGKVTEHYLKGVNTSDPAAMRTALGSLIGDITLGCPTYLFAKRFTQTVKESQRVYFYELLYTSKWFAKQGGCDVLTMGVCHGMDIPFVFGLPLLNPDDYMPEDIFYSNLVVKMWTKFATDGHMDSDSGVNDLLLGSPRGFQVPNLGVVRGRTLHVLDTNVDQFLGIPYAEPPVGKLRFAKPNPITKPFPDIIDATKPQNSCMQPDFFIKPNLIPGTGMSEDCLVLNIWTKNTTALKPVMFWIYGGGLAVGSIYQSWYNGSALAANDVVVVSVNYRLGELGFLYGDREDAPGNVGLYDQLLALKWVRENIHSFGGDRDQITIFGWSAGSWSVSAHILSPLSKGLFKRAIMQSGTKVTEHYLKGVNTSDPAAMRTALGSLIGDITLGCPTYLFAKRFTQTVKEYQRVYFYELLYTSKWFAKQGGCDVLTMGVCHGMDIPFVFGLPLLNPDDYMPEDIFYSNLVVKMWTKFATDGHMDSDWPQLLNDDPSGAPKVHGLDPTDVDLVLKDPIGVVRGRTLHVLDTNVDQFLGIPYAEPPVGKLRFAKPNPINKPFPDIIDVTKPQNSCMQPAFFIKPNLIPGTGMSEDCLVLNIWTTNTTALKPVMFWIYGGGLAVGSIYQSWYNGSALATNDVVVVSVNYRLGELGFLYGDREDAPGNVGLYDQLLALKWVRENIHSFGGDRDQITIFGWSAGSWSVSAHILSPLSKGLFKRAIMQSGTVLYNIERDKIYKTKSILKSKNIAKQLKCNETEDWIQCMRRADVKDIIKFQDSGINPVFGTEFLPIRTQQAFNEKRLNTDVDLIAGITRNEGSTSMDRFVKDPEHMTITDFQAGLKALDPFNLHNINVTEVTNYYLKGVNTSCPAEVRTAFAALVGDVDMICPTYLFAKRFAQTVKESQRVYFYELLYESEWFAKQNNCSATMGVCHSMEIPFVFGLPLLDPHHYSPDDINYSNVVMKMWTTFAKTGNMISDWPQLLNDEPMGAPKVHGVVRGRTLHVLDTNVDQFVGIPYAEPPVGKHRSEDCLVLNIWTTNTTALKPVMFWIHGGGLNLGSIFQEWYNGTALATNDVVVVSVNYRLGPFGFLYGDREDAPGNVGFYDQLLGLKWVRENIHSFGGDRDQITIFGESAGSWSVSAHILSPLSKGLFQRAILESGTNMYNKDRDVVNKTEAIANGKAMAKGLKCNETEDWIQCLRRADPKDILKYEPSLATYPVFGTEFLPIRTQQAFNEKKFNTGVNTSDSVALRIAFTELFGDLVLGCPTYHFAKRFTQTVKESQRVYFYELLYLSNWYARQLGCDVMTMGICHGMDIPFVFGLPLLKPDDYIPEDIFYANFVVKMWTKFAKDGHMDADWPQLLNDDPSGAPKVHGLDPTDLRLVLKDPSSEGSDTTCVGHKCGSVCGHSIRRTPGRSIGVVRGRTLHVLDTNVDQFVGIPYAEPPVGKHRFAKPEPISKPFPNIIDATKAKNSCMQAISIMPIPDSTLSEDCLVLNIWTTNTTALKPVMFWIHGGGLNAGSIFQEWYNGSVLATNDVVVVSVNYRLGPFGFLYGDREDAPGNVGFYDQLLGLKWVRENIHSFGGDRDQIIIFGESAGSWSVSAHILSPLSKGLFKRAIMQSGAHMYNKEMDVNNKTEALSQGKEIAKQLKCNETEDWIQCLRRADAKDLLKYPITKNPVATYPVFGTEFLPIHIDLIAGITKTEGSLLVSRFAQTVKESQRVYFYELLYASNTFAPELGCDVMTMGICHGMDIPFVFGLPLLKPDDYIPEDIFYANFVVKMWTKFAKDGHMDADWPQLLNDDPSGAPKVHGLDPTDLRLVLKDPFHKTCDDVWANYFL</sequence>
<evidence type="ECO:0000256" key="6">
    <source>
        <dbReference type="ARBA" id="ARBA00048484"/>
    </source>
</evidence>
<evidence type="ECO:0000256" key="3">
    <source>
        <dbReference type="ARBA" id="ARBA00022801"/>
    </source>
</evidence>
<feature type="domain" description="Carboxylesterase type B" evidence="8">
    <location>
        <begin position="1625"/>
        <end position="1835"/>
    </location>
</feature>
<dbReference type="InterPro" id="IPR029058">
    <property type="entry name" value="AB_hydrolase_fold"/>
</dbReference>
<evidence type="ECO:0000256" key="4">
    <source>
        <dbReference type="ARBA" id="ARBA00023157"/>
    </source>
</evidence>
<keyword evidence="4" id="KW-1015">Disulfide bond</keyword>
<feature type="domain" description="Carboxylesterase type B" evidence="8">
    <location>
        <begin position="2014"/>
        <end position="2305"/>
    </location>
</feature>
<feature type="domain" description="Carboxylesterase type B" evidence="8">
    <location>
        <begin position="40"/>
        <end position="232"/>
    </location>
</feature>
<reference evidence="9" key="1">
    <citation type="submission" date="2020-11" db="EMBL/GenBank/DDBJ databases">
        <authorList>
            <person name="Tran Van P."/>
        </authorList>
    </citation>
    <scope>NUCLEOTIDE SEQUENCE</scope>
</reference>
<dbReference type="PANTHER" id="PTHR43918:SF4">
    <property type="entry name" value="CARBOXYLIC ESTER HYDROLASE"/>
    <property type="match status" value="1"/>
</dbReference>
<evidence type="ECO:0000313" key="10">
    <source>
        <dbReference type="Proteomes" id="UP000759131"/>
    </source>
</evidence>
<dbReference type="Gene3D" id="3.40.50.1820">
    <property type="entry name" value="alpha/beta hydrolase"/>
    <property type="match status" value="9"/>
</dbReference>
<evidence type="ECO:0000256" key="1">
    <source>
        <dbReference type="ARBA" id="ARBA00005964"/>
    </source>
</evidence>
<feature type="active site" description="Charge relay system" evidence="7">
    <location>
        <position position="1415"/>
    </location>
</feature>
<comment type="similarity">
    <text evidence="1">Belongs to the type-B carboxylesterase/lipase family.</text>
</comment>
<dbReference type="PRINTS" id="PR00878">
    <property type="entry name" value="CHOLNESTRASE"/>
</dbReference>
<dbReference type="GO" id="GO:0005886">
    <property type="term" value="C:plasma membrane"/>
    <property type="evidence" value="ECO:0007669"/>
    <property type="project" value="TreeGrafter"/>
</dbReference>
<accession>A0A7R9PWG2</accession>
<evidence type="ECO:0000259" key="8">
    <source>
        <dbReference type="Pfam" id="PF00135"/>
    </source>
</evidence>
<feature type="domain" description="Carboxylesterase type B" evidence="8">
    <location>
        <begin position="1116"/>
        <end position="1582"/>
    </location>
</feature>
<evidence type="ECO:0000256" key="7">
    <source>
        <dbReference type="PIRSR" id="PIRSR600997-1"/>
    </source>
</evidence>
<dbReference type="InterPro" id="IPR002018">
    <property type="entry name" value="CarbesteraseB"/>
</dbReference>
<keyword evidence="5" id="KW-0325">Glycoprotein</keyword>
<name>A0A7R9PWG2_9ACAR</name>
<dbReference type="GO" id="GO:0019695">
    <property type="term" value="P:choline metabolic process"/>
    <property type="evidence" value="ECO:0007669"/>
    <property type="project" value="TreeGrafter"/>
</dbReference>
<feature type="domain" description="Carboxylesterase type B" evidence="8">
    <location>
        <begin position="754"/>
        <end position="964"/>
    </location>
</feature>
<feature type="domain" description="Carboxylesterase type B" evidence="8">
    <location>
        <begin position="268"/>
        <end position="731"/>
    </location>
</feature>
<dbReference type="GO" id="GO:0005615">
    <property type="term" value="C:extracellular space"/>
    <property type="evidence" value="ECO:0007669"/>
    <property type="project" value="TreeGrafter"/>
</dbReference>
<dbReference type="InterPro" id="IPR050654">
    <property type="entry name" value="AChE-related_enzymes"/>
</dbReference>
<feature type="domain" description="Carboxylesterase type B" evidence="8">
    <location>
        <begin position="1839"/>
        <end position="1958"/>
    </location>
</feature>
<evidence type="ECO:0000313" key="9">
    <source>
        <dbReference type="EMBL" id="CAD7623244.1"/>
    </source>
</evidence>
<dbReference type="Proteomes" id="UP000759131">
    <property type="component" value="Unassembled WGS sequence"/>
</dbReference>
<organism evidence="9">
    <name type="scientific">Medioppia subpectinata</name>
    <dbReference type="NCBI Taxonomy" id="1979941"/>
    <lineage>
        <taxon>Eukaryota</taxon>
        <taxon>Metazoa</taxon>
        <taxon>Ecdysozoa</taxon>
        <taxon>Arthropoda</taxon>
        <taxon>Chelicerata</taxon>
        <taxon>Arachnida</taxon>
        <taxon>Acari</taxon>
        <taxon>Acariformes</taxon>
        <taxon>Sarcoptiformes</taxon>
        <taxon>Oribatida</taxon>
        <taxon>Brachypylina</taxon>
        <taxon>Oppioidea</taxon>
        <taxon>Oppiidae</taxon>
        <taxon>Medioppia</taxon>
    </lineage>
</organism>
<dbReference type="InterPro" id="IPR019826">
    <property type="entry name" value="Carboxylesterase_B_AS"/>
</dbReference>
<keyword evidence="2" id="KW-0719">Serine esterase</keyword>
<dbReference type="GO" id="GO:0006581">
    <property type="term" value="P:acetylcholine catabolic process"/>
    <property type="evidence" value="ECO:0007669"/>
    <property type="project" value="TreeGrafter"/>
</dbReference>